<reference evidence="7" key="1">
    <citation type="submission" date="2020-06" db="EMBL/GenBank/DDBJ databases">
        <authorList>
            <person name="Li T."/>
            <person name="Hu X."/>
            <person name="Zhang T."/>
            <person name="Song X."/>
            <person name="Zhang H."/>
            <person name="Dai N."/>
            <person name="Sheng W."/>
            <person name="Hou X."/>
            <person name="Wei L."/>
        </authorList>
    </citation>
    <scope>NUCLEOTIDE SEQUENCE</scope>
    <source>
        <strain evidence="7">KEN8</strain>
        <tissue evidence="7">Leaf</tissue>
    </source>
</reference>
<dbReference type="InterPro" id="IPR032675">
    <property type="entry name" value="LRR_dom_sf"/>
</dbReference>
<dbReference type="InterPro" id="IPR058922">
    <property type="entry name" value="WHD_DRP"/>
</dbReference>
<evidence type="ECO:0000259" key="6">
    <source>
        <dbReference type="Pfam" id="PF23598"/>
    </source>
</evidence>
<protein>
    <submittedName>
        <fullName evidence="7">Disease resistance protein RPP13</fullName>
    </submittedName>
</protein>
<dbReference type="AlphaFoldDB" id="A0AAW2J0P5"/>
<dbReference type="GO" id="GO:0006952">
    <property type="term" value="P:defense response"/>
    <property type="evidence" value="ECO:0007669"/>
    <property type="project" value="UniProtKB-KW"/>
</dbReference>
<sequence>MKLWIAEGFLKPVEAKSLEDVAMEYLEDLIDRNLIIVYKRGKLGKIKTCTIHDLLRDLCLKEAQKENFLCITRAYHIDTFPPNIENKRRLCIRTSGTKGHSSQSFNAPRSASFARSLVCNDFGWGSWGLARHLKLLRVLDVRDGYSPKEILQLVNSRYLNFYGGSNINLRLSSSVSLLWNLQILIARGSCRITLPSEIWKMVQLRHLEYGQILLSDPPHQSNHIASQDSCILENLQTLSTVKNLRFTEEVLKRIPNLKKMKIVYEDVCMGFDLEWSSYYLKDLVRLSKLESLTCEMYSCDKIPTSNFALPHSLKKLSLRGCDLAWEDMRIVGSLPNLEVLKLERFAFEGPEWDPTEGEFVRLKFLLINTTDLKYWRAEHTHFPSLEHLVLRFVDLEEIPVGLAEIHTLRVIELKQCKDSVLDSVKQILEEREDMGYEGLQIKVHTRGGGKYY</sequence>
<dbReference type="Pfam" id="PF23598">
    <property type="entry name" value="LRR_14"/>
    <property type="match status" value="1"/>
</dbReference>
<dbReference type="Gene3D" id="3.80.10.10">
    <property type="entry name" value="Ribonuclease Inhibitor"/>
    <property type="match status" value="1"/>
</dbReference>
<evidence type="ECO:0000259" key="5">
    <source>
        <dbReference type="Pfam" id="PF23559"/>
    </source>
</evidence>
<reference evidence="7" key="2">
    <citation type="journal article" date="2024" name="Plant">
        <title>Genomic evolution and insights into agronomic trait innovations of Sesamum species.</title>
        <authorList>
            <person name="Miao H."/>
            <person name="Wang L."/>
            <person name="Qu L."/>
            <person name="Liu H."/>
            <person name="Sun Y."/>
            <person name="Le M."/>
            <person name="Wang Q."/>
            <person name="Wei S."/>
            <person name="Zheng Y."/>
            <person name="Lin W."/>
            <person name="Duan Y."/>
            <person name="Cao H."/>
            <person name="Xiong S."/>
            <person name="Wang X."/>
            <person name="Wei L."/>
            <person name="Li C."/>
            <person name="Ma Q."/>
            <person name="Ju M."/>
            <person name="Zhao R."/>
            <person name="Li G."/>
            <person name="Mu C."/>
            <person name="Tian Q."/>
            <person name="Mei H."/>
            <person name="Zhang T."/>
            <person name="Gao T."/>
            <person name="Zhang H."/>
        </authorList>
    </citation>
    <scope>NUCLEOTIDE SEQUENCE</scope>
    <source>
        <strain evidence="7">KEN8</strain>
    </source>
</reference>
<organism evidence="7">
    <name type="scientific">Sesamum calycinum</name>
    <dbReference type="NCBI Taxonomy" id="2727403"/>
    <lineage>
        <taxon>Eukaryota</taxon>
        <taxon>Viridiplantae</taxon>
        <taxon>Streptophyta</taxon>
        <taxon>Embryophyta</taxon>
        <taxon>Tracheophyta</taxon>
        <taxon>Spermatophyta</taxon>
        <taxon>Magnoliopsida</taxon>
        <taxon>eudicotyledons</taxon>
        <taxon>Gunneridae</taxon>
        <taxon>Pentapetalae</taxon>
        <taxon>asterids</taxon>
        <taxon>lamiids</taxon>
        <taxon>Lamiales</taxon>
        <taxon>Pedaliaceae</taxon>
        <taxon>Sesamum</taxon>
    </lineage>
</organism>
<dbReference type="InterPro" id="IPR055414">
    <property type="entry name" value="LRR_R13L4/SHOC2-like"/>
</dbReference>
<gene>
    <name evidence="7" type="ORF">Scaly_2771200</name>
</gene>
<keyword evidence="4" id="KW-0067">ATP-binding</keyword>
<feature type="domain" description="Disease resistance R13L4/SHOC-2-like LRR" evidence="6">
    <location>
        <begin position="115"/>
        <end position="322"/>
    </location>
</feature>
<dbReference type="SUPFAM" id="SSF52058">
    <property type="entry name" value="L domain-like"/>
    <property type="match status" value="1"/>
</dbReference>
<dbReference type="Gene3D" id="1.10.10.10">
    <property type="entry name" value="Winged helix-like DNA-binding domain superfamily/Winged helix DNA-binding domain"/>
    <property type="match status" value="1"/>
</dbReference>
<feature type="domain" description="Disease resistance protein winged helix" evidence="5">
    <location>
        <begin position="2"/>
        <end position="59"/>
    </location>
</feature>
<evidence type="ECO:0000256" key="2">
    <source>
        <dbReference type="ARBA" id="ARBA00022741"/>
    </source>
</evidence>
<keyword evidence="2" id="KW-0547">Nucleotide-binding</keyword>
<dbReference type="EMBL" id="JACGWM010001831">
    <property type="protein sequence ID" value="KAL0287243.1"/>
    <property type="molecule type" value="Genomic_DNA"/>
</dbReference>
<dbReference type="Pfam" id="PF23559">
    <property type="entry name" value="WHD_DRP"/>
    <property type="match status" value="1"/>
</dbReference>
<proteinExistence type="predicted"/>
<evidence type="ECO:0000313" key="7">
    <source>
        <dbReference type="EMBL" id="KAL0287243.1"/>
    </source>
</evidence>
<comment type="caution">
    <text evidence="7">The sequence shown here is derived from an EMBL/GenBank/DDBJ whole genome shotgun (WGS) entry which is preliminary data.</text>
</comment>
<keyword evidence="1" id="KW-0677">Repeat</keyword>
<keyword evidence="3" id="KW-0611">Plant defense</keyword>
<dbReference type="InterPro" id="IPR036388">
    <property type="entry name" value="WH-like_DNA-bd_sf"/>
</dbReference>
<dbReference type="PANTHER" id="PTHR15140">
    <property type="entry name" value="TUBULIN-SPECIFIC CHAPERONE E"/>
    <property type="match status" value="1"/>
</dbReference>
<evidence type="ECO:0000256" key="1">
    <source>
        <dbReference type="ARBA" id="ARBA00022737"/>
    </source>
</evidence>
<dbReference type="PANTHER" id="PTHR15140:SF33">
    <property type="entry name" value="LATE BLIGHT RESISTANCE PROTEIN HOMOLOG R1A-3 ISOFORM X1"/>
    <property type="match status" value="1"/>
</dbReference>
<accession>A0AAW2J0P5</accession>
<evidence type="ECO:0000256" key="3">
    <source>
        <dbReference type="ARBA" id="ARBA00022821"/>
    </source>
</evidence>
<evidence type="ECO:0000256" key="4">
    <source>
        <dbReference type="ARBA" id="ARBA00022840"/>
    </source>
</evidence>
<name>A0AAW2J0P5_9LAMI</name>